<feature type="compositionally biased region" description="Low complexity" evidence="1">
    <location>
        <begin position="486"/>
        <end position="502"/>
    </location>
</feature>
<dbReference type="AlphaFoldDB" id="A8P231"/>
<feature type="compositionally biased region" description="Low complexity" evidence="1">
    <location>
        <begin position="374"/>
        <end position="400"/>
    </location>
</feature>
<dbReference type="InParanoid" id="A8P231"/>
<dbReference type="KEGG" id="cci:CC1G_07973"/>
<dbReference type="GO" id="GO:0005811">
    <property type="term" value="C:lipid droplet"/>
    <property type="evidence" value="ECO:0007669"/>
    <property type="project" value="TreeGrafter"/>
</dbReference>
<gene>
    <name evidence="2" type="ORF">CC1G_07973</name>
</gene>
<sequence>MPAGTPMHPGIPKDVVAIFHTSFHPTKGNVLDWCLKAPGWEDLQTDNLGLEFSALPSGLHQLDEDIVHFTSCIKPSSTASSSTSKPPDPPKLLHALSLFRRRRTPNPTYRGFLLSALGILVVPSYPDCSGQRGVKKPRPWRHVEALRAVAERCYSRPGSDPSATPETGKLVDVDAAAEEWYEPARIFLADYGVASPNFRDYLAQDDDASEPTPSDSAVLDDLRIEIAVSNAADRQHIPTLQLPSLLTLLGPSSVTLFRHLLARKRIMVFTNVPVGPACTMCYAMVDMVRAVQSNDPTDDDVTISPRHSAPVRVLGMLTLNDLVSETKSGLLEDKIEEGRGWVACTTDALFLEKPQYYDLLIDLTALSTYSTLSSSASSSGLYSTTSRSSSSPSSGPSLDSNGKKPSNLASNRPRPTFYVSKLSSSSGSRPSYKLSQTRWAWSDVRLWSEIDRVLRTVQSDLPAHVISPHCQVCNPKSEPSVTVLQSSLSSGSSSSGSSTSTTKPKKRKGKSKSRERNRDRRASSSGVPSSPRPQHQHHRHSLSVAPPREGSEGSQLGRIPAIPTSLVDAWKVYEDVCLVCAGVWMGALCSRAGAAGAPVVGSATQSSGSTTRSTSAPCCVPPRPTSPLTLPPEIDGSGGLVPSSTTGVQLDGDDDILLRTVRGAPGKAREVSTSTANTAASDKTLVTANHLEVKFDGEAENTTSASGSTTTNWSTEIMITLGLLYTLERYARWQIGVLHAYVRSLVVARRMEPVSNKDVLLDEDGNMGLKLTLTPRDVVLLDLNPLSSGDVRYLEALVREYAGQVVVKVEVDTPEDQQVQSDEEEVTTLQEDSGRQQQGTSTTRSRGGQKDVNIDLVVKRGWRDLVGVVFGFV</sequence>
<dbReference type="EMBL" id="AACS02000013">
    <property type="protein sequence ID" value="EAU83600.2"/>
    <property type="molecule type" value="Genomic_DNA"/>
</dbReference>
<dbReference type="Pfam" id="PF09804">
    <property type="entry name" value="DENND11"/>
    <property type="match status" value="1"/>
</dbReference>
<feature type="region of interest" description="Disordered" evidence="1">
    <location>
        <begin position="374"/>
        <end position="432"/>
    </location>
</feature>
<evidence type="ECO:0000256" key="1">
    <source>
        <dbReference type="SAM" id="MobiDB-lite"/>
    </source>
</evidence>
<organism evidence="2 3">
    <name type="scientific">Coprinopsis cinerea (strain Okayama-7 / 130 / ATCC MYA-4618 / FGSC 9003)</name>
    <name type="common">Inky cap fungus</name>
    <name type="synonym">Hormographiella aspergillata</name>
    <dbReference type="NCBI Taxonomy" id="240176"/>
    <lineage>
        <taxon>Eukaryota</taxon>
        <taxon>Fungi</taxon>
        <taxon>Dikarya</taxon>
        <taxon>Basidiomycota</taxon>
        <taxon>Agaricomycotina</taxon>
        <taxon>Agaricomycetes</taxon>
        <taxon>Agaricomycetidae</taxon>
        <taxon>Agaricales</taxon>
        <taxon>Agaricineae</taxon>
        <taxon>Psathyrellaceae</taxon>
        <taxon>Coprinopsis</taxon>
    </lineage>
</organism>
<feature type="compositionally biased region" description="Low complexity" evidence="1">
    <location>
        <begin position="598"/>
        <end position="616"/>
    </location>
</feature>
<feature type="compositionally biased region" description="Low complexity" evidence="1">
    <location>
        <begin position="420"/>
        <end position="432"/>
    </location>
</feature>
<dbReference type="PANTHER" id="PTHR28153">
    <property type="entry name" value="PROTEIN, PUTATIVE-RELATED"/>
    <property type="match status" value="1"/>
</dbReference>
<proteinExistence type="predicted"/>
<evidence type="ECO:0000313" key="2">
    <source>
        <dbReference type="EMBL" id="EAU83600.2"/>
    </source>
</evidence>
<feature type="region of interest" description="Disordered" evidence="1">
    <location>
        <begin position="816"/>
        <end position="848"/>
    </location>
</feature>
<dbReference type="PANTHER" id="PTHR28153:SF1">
    <property type="entry name" value="DUF4484 DOMAIN-CONTAINING PROTEIN"/>
    <property type="match status" value="1"/>
</dbReference>
<feature type="region of interest" description="Disordered" evidence="1">
    <location>
        <begin position="598"/>
        <end position="621"/>
    </location>
</feature>
<feature type="compositionally biased region" description="Basic and acidic residues" evidence="1">
    <location>
        <begin position="512"/>
        <end position="522"/>
    </location>
</feature>
<dbReference type="GeneID" id="6014806"/>
<protein>
    <submittedName>
        <fullName evidence="2">Uncharacterized protein</fullName>
    </submittedName>
</protein>
<name>A8P231_COPC7</name>
<accession>A8P231</accession>
<dbReference type="Proteomes" id="UP000001861">
    <property type="component" value="Unassembled WGS sequence"/>
</dbReference>
<reference evidence="2 3" key="1">
    <citation type="journal article" date="2010" name="Proc. Natl. Acad. Sci. U.S.A.">
        <title>Insights into evolution of multicellular fungi from the assembled chromosomes of the mushroom Coprinopsis cinerea (Coprinus cinereus).</title>
        <authorList>
            <person name="Stajich J.E."/>
            <person name="Wilke S.K."/>
            <person name="Ahren D."/>
            <person name="Au C.H."/>
            <person name="Birren B.W."/>
            <person name="Borodovsky M."/>
            <person name="Burns C."/>
            <person name="Canback B."/>
            <person name="Casselton L.A."/>
            <person name="Cheng C.K."/>
            <person name="Deng J."/>
            <person name="Dietrich F.S."/>
            <person name="Fargo D.C."/>
            <person name="Farman M.L."/>
            <person name="Gathman A.C."/>
            <person name="Goldberg J."/>
            <person name="Guigo R."/>
            <person name="Hoegger P.J."/>
            <person name="Hooker J.B."/>
            <person name="Huggins A."/>
            <person name="James T.Y."/>
            <person name="Kamada T."/>
            <person name="Kilaru S."/>
            <person name="Kodira C."/>
            <person name="Kues U."/>
            <person name="Kupfer D."/>
            <person name="Kwan H.S."/>
            <person name="Lomsadze A."/>
            <person name="Li W."/>
            <person name="Lilly W.W."/>
            <person name="Ma L.J."/>
            <person name="Mackey A.J."/>
            <person name="Manning G."/>
            <person name="Martin F."/>
            <person name="Muraguchi H."/>
            <person name="Natvig D.O."/>
            <person name="Palmerini H."/>
            <person name="Ramesh M.A."/>
            <person name="Rehmeyer C.J."/>
            <person name="Roe B.A."/>
            <person name="Shenoy N."/>
            <person name="Stanke M."/>
            <person name="Ter-Hovhannisyan V."/>
            <person name="Tunlid A."/>
            <person name="Velagapudi R."/>
            <person name="Vision T.J."/>
            <person name="Zeng Q."/>
            <person name="Zolan M.E."/>
            <person name="Pukkila P.J."/>
        </authorList>
    </citation>
    <scope>NUCLEOTIDE SEQUENCE [LARGE SCALE GENOMIC DNA]</scope>
    <source>
        <strain evidence="3">Okayama-7 / 130 / ATCC MYA-4618 / FGSC 9003</strain>
    </source>
</reference>
<dbReference type="STRING" id="240176.A8P231"/>
<dbReference type="OrthoDB" id="2152680at2759"/>
<comment type="caution">
    <text evidence="2">The sequence shown here is derived from an EMBL/GenBank/DDBJ whole genome shotgun (WGS) entry which is preliminary data.</text>
</comment>
<feature type="compositionally biased region" description="Polar residues" evidence="1">
    <location>
        <begin position="827"/>
        <end position="846"/>
    </location>
</feature>
<dbReference type="InterPro" id="IPR018626">
    <property type="entry name" value="LCHN/Anr2"/>
</dbReference>
<dbReference type="RefSeq" id="XP_001838232.2">
    <property type="nucleotide sequence ID" value="XM_001838180.2"/>
</dbReference>
<evidence type="ECO:0000313" key="3">
    <source>
        <dbReference type="Proteomes" id="UP000001861"/>
    </source>
</evidence>
<dbReference type="VEuPathDB" id="FungiDB:CC1G_07973"/>
<dbReference type="HOGENOM" id="CLU_329002_0_0_1"/>
<keyword evidence="3" id="KW-1185">Reference proteome</keyword>
<feature type="region of interest" description="Disordered" evidence="1">
    <location>
        <begin position="469"/>
        <end position="557"/>
    </location>
</feature>
<dbReference type="eggNOG" id="KOG4704">
    <property type="taxonomic scope" value="Eukaryota"/>
</dbReference>
<dbReference type="InterPro" id="IPR053056">
    <property type="entry name" value="Lipid_Metab_Assoc_Protein"/>
</dbReference>
<dbReference type="OMA" id="GLWMGAW"/>